<organism evidence="2 3">
    <name type="scientific">Escherichia coli</name>
    <dbReference type="NCBI Taxonomy" id="562"/>
    <lineage>
        <taxon>Bacteria</taxon>
        <taxon>Pseudomonadati</taxon>
        <taxon>Pseudomonadota</taxon>
        <taxon>Gammaproteobacteria</taxon>
        <taxon>Enterobacterales</taxon>
        <taxon>Enterobacteriaceae</taxon>
        <taxon>Escherichia</taxon>
    </lineage>
</organism>
<feature type="transmembrane region" description="Helical" evidence="1">
    <location>
        <begin position="6"/>
        <end position="24"/>
    </location>
</feature>
<gene>
    <name evidence="2" type="ORF">BXT93_17465</name>
</gene>
<evidence type="ECO:0000313" key="2">
    <source>
        <dbReference type="EMBL" id="ONG33437.1"/>
    </source>
</evidence>
<feature type="transmembrane region" description="Helical" evidence="1">
    <location>
        <begin position="36"/>
        <end position="54"/>
    </location>
</feature>
<keyword evidence="1" id="KW-0472">Membrane</keyword>
<name>A0A1V2GC86_ECOLX</name>
<evidence type="ECO:0000256" key="1">
    <source>
        <dbReference type="SAM" id="Phobius"/>
    </source>
</evidence>
<proteinExistence type="predicted"/>
<evidence type="ECO:0000313" key="3">
    <source>
        <dbReference type="Proteomes" id="UP000188967"/>
    </source>
</evidence>
<reference evidence="2 3" key="1">
    <citation type="submission" date="2017-01" db="EMBL/GenBank/DDBJ databases">
        <title>Draft genome sequence of an E. coli strain isolated from human, in Amazon, Brazil.</title>
        <authorList>
            <person name="Moura Q."/>
            <person name="Fernandes M.R."/>
            <person name="Cerdeira L."/>
            <person name="Vianello M."/>
            <person name="Souza T.A."/>
            <person name="Ienne S."/>
            <person name="Lincopan N."/>
        </authorList>
    </citation>
    <scope>NUCLEOTIDE SEQUENCE [LARGE SCALE GENOMIC DNA]</scope>
    <source>
        <strain evidence="2 3">ICBEcBL-II-13</strain>
    </source>
</reference>
<comment type="caution">
    <text evidence="2">The sequence shown here is derived from an EMBL/GenBank/DDBJ whole genome shotgun (WGS) entry which is preliminary data.</text>
</comment>
<dbReference type="AlphaFoldDB" id="A0A1V2GC86"/>
<dbReference type="EMBL" id="MTPS01000293">
    <property type="protein sequence ID" value="ONG33437.1"/>
    <property type="molecule type" value="Genomic_DNA"/>
</dbReference>
<keyword evidence="1" id="KW-1133">Transmembrane helix</keyword>
<protein>
    <submittedName>
        <fullName evidence="2">Uncharacterized protein</fullName>
    </submittedName>
</protein>
<accession>A0A1V2GC86</accession>
<feature type="transmembrane region" description="Helical" evidence="1">
    <location>
        <begin position="74"/>
        <end position="93"/>
    </location>
</feature>
<keyword evidence="1" id="KW-0812">Transmembrane</keyword>
<sequence>MEFIILGYMFIVLLYNLGDVKVLLKCAVSKATSKSLFIAAATSLSIFGLINSLVDEKSAAETGVLEDVGLGMINLLRTIYLYAGIAFLVWGGVRKGFEIKGIVKKD</sequence>
<dbReference type="Proteomes" id="UP000188967">
    <property type="component" value="Unassembled WGS sequence"/>
</dbReference>